<evidence type="ECO:0000313" key="4">
    <source>
        <dbReference type="Proteomes" id="UP000199088"/>
    </source>
</evidence>
<dbReference type="OrthoDB" id="8205493at2"/>
<dbReference type="Gene3D" id="3.40.50.720">
    <property type="entry name" value="NAD(P)-binding Rossmann-like Domain"/>
    <property type="match status" value="1"/>
</dbReference>
<dbReference type="STRING" id="1052260.SAMN05660199_04401"/>
<sequence>MQTILGANGQIATELARYLHDHVTPDLRLVSRRPQKVHDTDQLAAADLTDADATRAAVADSEIAYLTVGLPMNSALWERQFPAMMANTIAACSAHGTKLVFFDNTYMYPKTAAPQTEDTPFQPTGRKAVVRARITTMLQNAMDAGDVDAVICRAPEFYGPGRTQSLTNTAILDRLAQGRRAMIPLDAHTQRSLIWTPDASRAMGLIGNTADAYGQTWHLPIDTDRLTYAQIVEVASASVGTDLGYRTVPAALFTLGALFNPAIREAGELLPRYRQDNIFEATKFATRFPEFTVTSYRSGIAELMGAGHPRPGKATAGTAPDAATTPHAERPGPKS</sequence>
<organism evidence="3 4">
    <name type="scientific">Klenkia soli</name>
    <dbReference type="NCBI Taxonomy" id="1052260"/>
    <lineage>
        <taxon>Bacteria</taxon>
        <taxon>Bacillati</taxon>
        <taxon>Actinomycetota</taxon>
        <taxon>Actinomycetes</taxon>
        <taxon>Geodermatophilales</taxon>
        <taxon>Geodermatophilaceae</taxon>
        <taxon>Klenkia</taxon>
    </lineage>
</organism>
<evidence type="ECO:0000313" key="3">
    <source>
        <dbReference type="EMBL" id="SDP61841.1"/>
    </source>
</evidence>
<gene>
    <name evidence="3" type="ORF">SAMN05660199_04401</name>
</gene>
<dbReference type="EMBL" id="FNIR01000018">
    <property type="protein sequence ID" value="SDP61841.1"/>
    <property type="molecule type" value="Genomic_DNA"/>
</dbReference>
<feature type="compositionally biased region" description="Low complexity" evidence="1">
    <location>
        <begin position="314"/>
        <end position="326"/>
    </location>
</feature>
<dbReference type="Proteomes" id="UP000199088">
    <property type="component" value="Unassembled WGS sequence"/>
</dbReference>
<dbReference type="InterPro" id="IPR036291">
    <property type="entry name" value="NAD(P)-bd_dom_sf"/>
</dbReference>
<dbReference type="SUPFAM" id="SSF51735">
    <property type="entry name" value="NAD(P)-binding Rossmann-fold domains"/>
    <property type="match status" value="1"/>
</dbReference>
<reference evidence="4" key="1">
    <citation type="submission" date="2016-10" db="EMBL/GenBank/DDBJ databases">
        <authorList>
            <person name="Varghese N."/>
            <person name="Submissions S."/>
        </authorList>
    </citation>
    <scope>NUCLEOTIDE SEQUENCE [LARGE SCALE GENOMIC DNA]</scope>
    <source>
        <strain evidence="4">DSM 45843</strain>
    </source>
</reference>
<protein>
    <submittedName>
        <fullName evidence="3">Nucleoside-diphosphate-sugar epimerase</fullName>
    </submittedName>
</protein>
<evidence type="ECO:0000259" key="2">
    <source>
        <dbReference type="Pfam" id="PF01370"/>
    </source>
</evidence>
<dbReference type="InterPro" id="IPR001509">
    <property type="entry name" value="Epimerase_deHydtase"/>
</dbReference>
<dbReference type="AlphaFoldDB" id="A0A1H0U6Q7"/>
<accession>A0A1H0U6Q7</accession>
<proteinExistence type="predicted"/>
<dbReference type="RefSeq" id="WP_091250077.1">
    <property type="nucleotide sequence ID" value="NZ_FNIR01000018.1"/>
</dbReference>
<keyword evidence="4" id="KW-1185">Reference proteome</keyword>
<feature type="region of interest" description="Disordered" evidence="1">
    <location>
        <begin position="305"/>
        <end position="335"/>
    </location>
</feature>
<dbReference type="Pfam" id="PF01370">
    <property type="entry name" value="Epimerase"/>
    <property type="match status" value="1"/>
</dbReference>
<name>A0A1H0U6Q7_9ACTN</name>
<evidence type="ECO:0000256" key="1">
    <source>
        <dbReference type="SAM" id="MobiDB-lite"/>
    </source>
</evidence>
<feature type="domain" description="NAD-dependent epimerase/dehydratase" evidence="2">
    <location>
        <begin position="4"/>
        <end position="210"/>
    </location>
</feature>